<keyword evidence="2" id="KW-1185">Reference proteome</keyword>
<sequence>MRITVNEAADLLERNPEFIRIALQQKALPIGIAIRMHGSTRYTYYINPPDLAKYMNISLKELEKRKERLHRFEGRSAQWDR</sequence>
<evidence type="ECO:0000313" key="2">
    <source>
        <dbReference type="Proteomes" id="UP001285244"/>
    </source>
</evidence>
<protein>
    <recommendedName>
        <fullName evidence="3">DNA-binding protein</fullName>
    </recommendedName>
</protein>
<gene>
    <name evidence="1" type="ORF">MOZ64_01835</name>
</gene>
<evidence type="ECO:0008006" key="3">
    <source>
        <dbReference type="Google" id="ProtNLM"/>
    </source>
</evidence>
<accession>A0ABU4WJ60</accession>
<dbReference type="RefSeq" id="WP_320324920.1">
    <property type="nucleotide sequence ID" value="NZ_JALBUS010000002.1"/>
</dbReference>
<dbReference type="EMBL" id="JALBUS010000002">
    <property type="protein sequence ID" value="MDX8416584.1"/>
    <property type="molecule type" value="Genomic_DNA"/>
</dbReference>
<evidence type="ECO:0000313" key="1">
    <source>
        <dbReference type="EMBL" id="MDX8416584.1"/>
    </source>
</evidence>
<organism evidence="1 2">
    <name type="scientific">Absicoccus intestinalis</name>
    <dbReference type="NCBI Taxonomy" id="2926319"/>
    <lineage>
        <taxon>Bacteria</taxon>
        <taxon>Bacillati</taxon>
        <taxon>Bacillota</taxon>
        <taxon>Erysipelotrichia</taxon>
        <taxon>Erysipelotrichales</taxon>
        <taxon>Erysipelotrichaceae</taxon>
        <taxon>Absicoccus</taxon>
    </lineage>
</organism>
<name>A0ABU4WJ60_9FIRM</name>
<comment type="caution">
    <text evidence="1">The sequence shown here is derived from an EMBL/GenBank/DDBJ whole genome shotgun (WGS) entry which is preliminary data.</text>
</comment>
<reference evidence="1 2" key="1">
    <citation type="submission" date="2022-03" db="EMBL/GenBank/DDBJ databases">
        <title>Novel taxa within the pig intestine.</title>
        <authorList>
            <person name="Wylensek D."/>
            <person name="Bishof K."/>
            <person name="Afrizal A."/>
            <person name="Clavel T."/>
        </authorList>
    </citation>
    <scope>NUCLEOTIDE SEQUENCE [LARGE SCALE GENOMIC DNA]</scope>
    <source>
        <strain evidence="1 2">Cla-KB-P134</strain>
    </source>
</reference>
<dbReference type="Proteomes" id="UP001285244">
    <property type="component" value="Unassembled WGS sequence"/>
</dbReference>
<proteinExistence type="predicted"/>